<evidence type="ECO:0000256" key="1">
    <source>
        <dbReference type="ARBA" id="ARBA00000085"/>
    </source>
</evidence>
<dbReference type="CDD" id="cd00075">
    <property type="entry name" value="HATPase"/>
    <property type="match status" value="1"/>
</dbReference>
<dbReference type="InterPro" id="IPR001610">
    <property type="entry name" value="PAC"/>
</dbReference>
<dbReference type="SUPFAM" id="SSF55874">
    <property type="entry name" value="ATPase domain of HSP90 chaperone/DNA topoisomerase II/histidine kinase"/>
    <property type="match status" value="1"/>
</dbReference>
<keyword evidence="9" id="KW-0902">Two-component regulatory system</keyword>
<evidence type="ECO:0000259" key="10">
    <source>
        <dbReference type="PROSITE" id="PS50109"/>
    </source>
</evidence>
<dbReference type="PRINTS" id="PR00344">
    <property type="entry name" value="BCTRLSENSOR"/>
</dbReference>
<comment type="catalytic activity">
    <reaction evidence="1">
        <text>ATP + protein L-histidine = ADP + protein N-phospho-L-histidine.</text>
        <dbReference type="EC" id="2.7.13.3"/>
    </reaction>
</comment>
<dbReference type="InterPro" id="IPR035965">
    <property type="entry name" value="PAS-like_dom_sf"/>
</dbReference>
<dbReference type="AlphaFoldDB" id="A0A7X2IZ32"/>
<dbReference type="InterPro" id="IPR004358">
    <property type="entry name" value="Sig_transdc_His_kin-like_C"/>
</dbReference>
<dbReference type="Gene3D" id="3.30.450.20">
    <property type="entry name" value="PAS domain"/>
    <property type="match status" value="2"/>
</dbReference>
<dbReference type="PANTHER" id="PTHR43065">
    <property type="entry name" value="SENSOR HISTIDINE KINASE"/>
    <property type="match status" value="1"/>
</dbReference>
<dbReference type="GO" id="GO:0030435">
    <property type="term" value="P:sporulation resulting in formation of a cellular spore"/>
    <property type="evidence" value="ECO:0007669"/>
    <property type="project" value="UniProtKB-KW"/>
</dbReference>
<dbReference type="SUPFAM" id="SSF55785">
    <property type="entry name" value="PYP-like sensor domain (PAS domain)"/>
    <property type="match status" value="2"/>
</dbReference>
<name>A0A7X2IZ32_9BACI</name>
<dbReference type="SMART" id="SM00388">
    <property type="entry name" value="HisKA"/>
    <property type="match status" value="1"/>
</dbReference>
<evidence type="ECO:0000256" key="8">
    <source>
        <dbReference type="ARBA" id="ARBA00022969"/>
    </source>
</evidence>
<dbReference type="InterPro" id="IPR000700">
    <property type="entry name" value="PAS-assoc_C"/>
</dbReference>
<dbReference type="SMART" id="SM00086">
    <property type="entry name" value="PAC"/>
    <property type="match status" value="2"/>
</dbReference>
<dbReference type="InterPro" id="IPR036097">
    <property type="entry name" value="HisK_dim/P_sf"/>
</dbReference>
<dbReference type="OrthoDB" id="9815750at2"/>
<dbReference type="InterPro" id="IPR005467">
    <property type="entry name" value="His_kinase_dom"/>
</dbReference>
<dbReference type="Proteomes" id="UP000448867">
    <property type="component" value="Unassembled WGS sequence"/>
</dbReference>
<sequence>MFQSTIFKEIFYQSSLPQLVSTTDFSEVACNPAFYEFIGYEEKDLTLQTLSEMLPVESREQDIMVLKTIASGHKKEFQGEKRFVTRNTVIKIGILKVSLIQDCTSGKDYLLAQVIDITEKVQSERKYRLLAEHSTDMINLHDVDSTYLYVCPSVQTILGFLPEEMIYKRPLEYILEEDHHLLREAVSRMSPDNPAVVVQFRAVRRDGSLVWMETAIKGMFDDATNELRELISVSRDIQQRVETNQLIRKSEKLAVVGQLAAAVAHEIRNPLTPIKGFMQLFSSTKEYNPLYTEIVLQELERVESIISEFLSMSKPHIEKKEYLAADDLARQVVQLLKAQAALQNQDISLKVKGHIPEILGDSNSLKQVLLNVIQNALDAIRERGFVEVTISALSSGSISIKVADNGCGIPKDRLSQLGEPFYSTKEKGTGLGLMTCFKILEDHHGRMTIESEEGTGTTVTILLPGDEKAKAYS</sequence>
<dbReference type="SMART" id="SM00387">
    <property type="entry name" value="HATPase_c"/>
    <property type="match status" value="1"/>
</dbReference>
<dbReference type="NCBIfam" id="TIGR00229">
    <property type="entry name" value="sensory_box"/>
    <property type="match status" value="2"/>
</dbReference>
<keyword evidence="5" id="KW-0547">Nucleotide-binding</keyword>
<dbReference type="GO" id="GO:0000155">
    <property type="term" value="F:phosphorelay sensor kinase activity"/>
    <property type="evidence" value="ECO:0007669"/>
    <property type="project" value="InterPro"/>
</dbReference>
<dbReference type="EMBL" id="WKKI01000016">
    <property type="protein sequence ID" value="MRX72453.1"/>
    <property type="molecule type" value="Genomic_DNA"/>
</dbReference>
<evidence type="ECO:0000256" key="9">
    <source>
        <dbReference type="ARBA" id="ARBA00023012"/>
    </source>
</evidence>
<comment type="caution">
    <text evidence="13">The sequence shown here is derived from an EMBL/GenBank/DDBJ whole genome shotgun (WGS) entry which is preliminary data.</text>
</comment>
<dbReference type="PROSITE" id="PS50112">
    <property type="entry name" value="PAS"/>
    <property type="match status" value="1"/>
</dbReference>
<dbReference type="InterPro" id="IPR003594">
    <property type="entry name" value="HATPase_dom"/>
</dbReference>
<organism evidence="13 14">
    <name type="scientific">Metabacillus lacus</name>
    <dbReference type="NCBI Taxonomy" id="1983721"/>
    <lineage>
        <taxon>Bacteria</taxon>
        <taxon>Bacillati</taxon>
        <taxon>Bacillota</taxon>
        <taxon>Bacilli</taxon>
        <taxon>Bacillales</taxon>
        <taxon>Bacillaceae</taxon>
        <taxon>Metabacillus</taxon>
    </lineage>
</organism>
<evidence type="ECO:0000259" key="12">
    <source>
        <dbReference type="PROSITE" id="PS50113"/>
    </source>
</evidence>
<dbReference type="Pfam" id="PF00512">
    <property type="entry name" value="HisKA"/>
    <property type="match status" value="1"/>
</dbReference>
<evidence type="ECO:0000256" key="3">
    <source>
        <dbReference type="ARBA" id="ARBA00022553"/>
    </source>
</evidence>
<dbReference type="PANTHER" id="PTHR43065:SF46">
    <property type="entry name" value="C4-DICARBOXYLATE TRANSPORT SENSOR PROTEIN DCTB"/>
    <property type="match status" value="1"/>
</dbReference>
<feature type="domain" description="PAS" evidence="11">
    <location>
        <begin position="123"/>
        <end position="193"/>
    </location>
</feature>
<gene>
    <name evidence="13" type="ORF">GJU40_09880</name>
</gene>
<feature type="domain" description="PAC" evidence="12">
    <location>
        <begin position="196"/>
        <end position="249"/>
    </location>
</feature>
<dbReference type="PROSITE" id="PS50113">
    <property type="entry name" value="PAC"/>
    <property type="match status" value="1"/>
</dbReference>
<dbReference type="CDD" id="cd00082">
    <property type="entry name" value="HisKA"/>
    <property type="match status" value="1"/>
</dbReference>
<protein>
    <recommendedName>
        <fullName evidence="2">histidine kinase</fullName>
        <ecNumber evidence="2">2.7.13.3</ecNumber>
    </recommendedName>
</protein>
<evidence type="ECO:0000256" key="6">
    <source>
        <dbReference type="ARBA" id="ARBA00022777"/>
    </source>
</evidence>
<evidence type="ECO:0000256" key="7">
    <source>
        <dbReference type="ARBA" id="ARBA00022840"/>
    </source>
</evidence>
<evidence type="ECO:0000256" key="5">
    <source>
        <dbReference type="ARBA" id="ARBA00022741"/>
    </source>
</evidence>
<dbReference type="CDD" id="cd00130">
    <property type="entry name" value="PAS"/>
    <property type="match status" value="2"/>
</dbReference>
<dbReference type="InterPro" id="IPR013655">
    <property type="entry name" value="PAS_fold_3"/>
</dbReference>
<dbReference type="Gene3D" id="3.30.565.10">
    <property type="entry name" value="Histidine kinase-like ATPase, C-terminal domain"/>
    <property type="match status" value="1"/>
</dbReference>
<dbReference type="InterPro" id="IPR000014">
    <property type="entry name" value="PAS"/>
</dbReference>
<dbReference type="SUPFAM" id="SSF47384">
    <property type="entry name" value="Homodimeric domain of signal transducing histidine kinase"/>
    <property type="match status" value="1"/>
</dbReference>
<dbReference type="Gene3D" id="1.10.287.130">
    <property type="match status" value="1"/>
</dbReference>
<dbReference type="Pfam" id="PF02518">
    <property type="entry name" value="HATPase_c"/>
    <property type="match status" value="1"/>
</dbReference>
<keyword evidence="8" id="KW-0749">Sporulation</keyword>
<keyword evidence="14" id="KW-1185">Reference proteome</keyword>
<evidence type="ECO:0000259" key="11">
    <source>
        <dbReference type="PROSITE" id="PS50112"/>
    </source>
</evidence>
<dbReference type="Pfam" id="PF08447">
    <property type="entry name" value="PAS_3"/>
    <property type="match status" value="1"/>
</dbReference>
<evidence type="ECO:0000256" key="2">
    <source>
        <dbReference type="ARBA" id="ARBA00012438"/>
    </source>
</evidence>
<keyword evidence="6" id="KW-0418">Kinase</keyword>
<reference evidence="13 14" key="1">
    <citation type="submission" date="2019-11" db="EMBL/GenBank/DDBJ databases">
        <title>Bacillus lacus genome.</title>
        <authorList>
            <person name="Allen C.J."/>
            <person name="Newman J.D."/>
        </authorList>
    </citation>
    <scope>NUCLEOTIDE SEQUENCE [LARGE SCALE GENOMIC DNA]</scope>
    <source>
        <strain evidence="13 14">KCTC 33946</strain>
    </source>
</reference>
<dbReference type="FunFam" id="1.10.287.130:FF:000040">
    <property type="entry name" value="PAS domain-containing sensor histidine kinase"/>
    <property type="match status" value="1"/>
</dbReference>
<keyword evidence="3" id="KW-0597">Phosphoprotein</keyword>
<keyword evidence="7" id="KW-0067">ATP-binding</keyword>
<proteinExistence type="predicted"/>
<evidence type="ECO:0000313" key="13">
    <source>
        <dbReference type="EMBL" id="MRX72453.1"/>
    </source>
</evidence>
<evidence type="ECO:0000256" key="4">
    <source>
        <dbReference type="ARBA" id="ARBA00022679"/>
    </source>
</evidence>
<accession>A0A7X2IZ32</accession>
<dbReference type="PROSITE" id="PS50109">
    <property type="entry name" value="HIS_KIN"/>
    <property type="match status" value="1"/>
</dbReference>
<dbReference type="EC" id="2.7.13.3" evidence="2"/>
<dbReference type="InterPro" id="IPR003661">
    <property type="entry name" value="HisK_dim/P_dom"/>
</dbReference>
<feature type="domain" description="Histidine kinase" evidence="10">
    <location>
        <begin position="262"/>
        <end position="467"/>
    </location>
</feature>
<keyword evidence="4" id="KW-0808">Transferase</keyword>
<dbReference type="RefSeq" id="WP_154307617.1">
    <property type="nucleotide sequence ID" value="NZ_WKKI01000016.1"/>
</dbReference>
<evidence type="ECO:0000313" key="14">
    <source>
        <dbReference type="Proteomes" id="UP000448867"/>
    </source>
</evidence>
<dbReference type="GO" id="GO:0005524">
    <property type="term" value="F:ATP binding"/>
    <property type="evidence" value="ECO:0007669"/>
    <property type="project" value="UniProtKB-KW"/>
</dbReference>
<dbReference type="Pfam" id="PF13426">
    <property type="entry name" value="PAS_9"/>
    <property type="match status" value="1"/>
</dbReference>
<dbReference type="SMART" id="SM00091">
    <property type="entry name" value="PAS"/>
    <property type="match status" value="2"/>
</dbReference>
<dbReference type="InterPro" id="IPR036890">
    <property type="entry name" value="HATPase_C_sf"/>
</dbReference>